<gene>
    <name evidence="1" type="ORF">DFR57_11095</name>
</gene>
<accession>A0A368XHB7</accession>
<organism evidence="1 2">
    <name type="scientific">Saliterribacillus persicus</name>
    <dbReference type="NCBI Taxonomy" id="930114"/>
    <lineage>
        <taxon>Bacteria</taxon>
        <taxon>Bacillati</taxon>
        <taxon>Bacillota</taxon>
        <taxon>Bacilli</taxon>
        <taxon>Bacillales</taxon>
        <taxon>Bacillaceae</taxon>
        <taxon>Saliterribacillus</taxon>
    </lineage>
</organism>
<evidence type="ECO:0000313" key="2">
    <source>
        <dbReference type="Proteomes" id="UP000252585"/>
    </source>
</evidence>
<dbReference type="Proteomes" id="UP000252585">
    <property type="component" value="Unassembled WGS sequence"/>
</dbReference>
<protein>
    <submittedName>
        <fullName evidence="1">Uncharacterized protein</fullName>
    </submittedName>
</protein>
<sequence length="47" mass="5215">MSFPVTDGVDPVAGAQARLLTKQMLRAKPMTNVIEKREIIALVTKYL</sequence>
<proteinExistence type="predicted"/>
<dbReference type="EMBL" id="QPJJ01000010">
    <property type="protein sequence ID" value="RCW65877.1"/>
    <property type="molecule type" value="Genomic_DNA"/>
</dbReference>
<keyword evidence="2" id="KW-1185">Reference proteome</keyword>
<comment type="caution">
    <text evidence="1">The sequence shown here is derived from an EMBL/GenBank/DDBJ whole genome shotgun (WGS) entry which is preliminary data.</text>
</comment>
<name>A0A368XHB7_9BACI</name>
<reference evidence="1 2" key="1">
    <citation type="submission" date="2018-07" db="EMBL/GenBank/DDBJ databases">
        <title>Genomic Encyclopedia of Type Strains, Phase IV (KMG-IV): sequencing the most valuable type-strain genomes for metagenomic binning, comparative biology and taxonomic classification.</title>
        <authorList>
            <person name="Goeker M."/>
        </authorList>
    </citation>
    <scope>NUCLEOTIDE SEQUENCE [LARGE SCALE GENOMIC DNA]</scope>
    <source>
        <strain evidence="1 2">DSM 27696</strain>
    </source>
</reference>
<dbReference type="AlphaFoldDB" id="A0A368XHB7"/>
<evidence type="ECO:0000313" key="1">
    <source>
        <dbReference type="EMBL" id="RCW65877.1"/>
    </source>
</evidence>